<organism evidence="3 4">
    <name type="scientific">Rosa chinensis</name>
    <name type="common">China rose</name>
    <dbReference type="NCBI Taxonomy" id="74649"/>
    <lineage>
        <taxon>Eukaryota</taxon>
        <taxon>Viridiplantae</taxon>
        <taxon>Streptophyta</taxon>
        <taxon>Embryophyta</taxon>
        <taxon>Tracheophyta</taxon>
        <taxon>Spermatophyta</taxon>
        <taxon>Magnoliopsida</taxon>
        <taxon>eudicotyledons</taxon>
        <taxon>Gunneridae</taxon>
        <taxon>Pentapetalae</taxon>
        <taxon>rosids</taxon>
        <taxon>fabids</taxon>
        <taxon>Rosales</taxon>
        <taxon>Rosaceae</taxon>
        <taxon>Rosoideae</taxon>
        <taxon>Rosoideae incertae sedis</taxon>
        <taxon>Rosa</taxon>
    </lineage>
</organism>
<name>A0A2P6SMT8_ROSCH</name>
<dbReference type="InterPro" id="IPR013094">
    <property type="entry name" value="AB_hydrolase_3"/>
</dbReference>
<accession>A0A2P6SMT8</accession>
<comment type="caution">
    <text evidence="3">The sequence shown here is derived from an EMBL/GenBank/DDBJ whole genome shotgun (WGS) entry which is preliminary data.</text>
</comment>
<reference evidence="3 4" key="1">
    <citation type="journal article" date="2018" name="Nat. Genet.">
        <title>The Rosa genome provides new insights in the design of modern roses.</title>
        <authorList>
            <person name="Bendahmane M."/>
        </authorList>
    </citation>
    <scope>NUCLEOTIDE SEQUENCE [LARGE SCALE GENOMIC DNA]</scope>
    <source>
        <strain evidence="4">cv. Old Blush</strain>
    </source>
</reference>
<comment type="similarity">
    <text evidence="1">Belongs to the 'GDXG' lipolytic enzyme family.</text>
</comment>
<dbReference type="Proteomes" id="UP000238479">
    <property type="component" value="Chromosome 1"/>
</dbReference>
<dbReference type="Gene3D" id="3.40.50.1820">
    <property type="entry name" value="alpha/beta hydrolase"/>
    <property type="match status" value="2"/>
</dbReference>
<evidence type="ECO:0000259" key="2">
    <source>
        <dbReference type="Pfam" id="PF07859"/>
    </source>
</evidence>
<evidence type="ECO:0000256" key="1">
    <source>
        <dbReference type="ARBA" id="ARBA00010515"/>
    </source>
</evidence>
<dbReference type="AlphaFoldDB" id="A0A2P6SMT8"/>
<dbReference type="InterPro" id="IPR029058">
    <property type="entry name" value="AB_hydrolase_fold"/>
</dbReference>
<dbReference type="PANTHER" id="PTHR23024:SF546">
    <property type="entry name" value="CARBOXYLESTERASE 120-RELATED"/>
    <property type="match status" value="1"/>
</dbReference>
<dbReference type="OMA" id="DHEYRNP"/>
<dbReference type="STRING" id="74649.A0A2P6SMT8"/>
<dbReference type="InterPro" id="IPR050466">
    <property type="entry name" value="Carboxylest/Gibb_receptor"/>
</dbReference>
<proteinExistence type="inferred from homology"/>
<dbReference type="EC" id="3.1.1.1" evidence="3"/>
<evidence type="ECO:0000313" key="4">
    <source>
        <dbReference type="Proteomes" id="UP000238479"/>
    </source>
</evidence>
<dbReference type="Pfam" id="PF07859">
    <property type="entry name" value="Abhydrolase_3"/>
    <property type="match status" value="1"/>
</dbReference>
<gene>
    <name evidence="3" type="ORF">RchiOBHm_Chr1g0376141</name>
</gene>
<sequence length="185" mass="20901">MVEASYYLAQPQQFSMHDFYFNFATNVPVIIASVDYRLALEHRLPAAYDGAVEALHWIKTSQDDCLRDYADLSNCFLLRDYVWLLRAMTFVHSLKIGGLILIQQLFGGSRRTSSELRLVNDPILGISVCDLMWDLSLPLGVDRDHEYRNPMAGGDSNVFDKVKALGWRVLVSGSDGDPLIDVRLS</sequence>
<dbReference type="PANTHER" id="PTHR23024">
    <property type="entry name" value="ARYLACETAMIDE DEACETYLASE"/>
    <property type="match status" value="1"/>
</dbReference>
<dbReference type="GO" id="GO:0106435">
    <property type="term" value="F:carboxylesterase activity"/>
    <property type="evidence" value="ECO:0007669"/>
    <property type="project" value="UniProtKB-EC"/>
</dbReference>
<dbReference type="SUPFAM" id="SSF53474">
    <property type="entry name" value="alpha/beta-Hydrolases"/>
    <property type="match status" value="1"/>
</dbReference>
<protein>
    <submittedName>
        <fullName evidence="3">Putative carboxylesterase</fullName>
        <ecNumber evidence="3">3.1.1.1</ecNumber>
    </submittedName>
</protein>
<dbReference type="EMBL" id="PDCK01000039">
    <property type="protein sequence ID" value="PRQ59980.1"/>
    <property type="molecule type" value="Genomic_DNA"/>
</dbReference>
<feature type="domain" description="Alpha/beta hydrolase fold-3" evidence="2">
    <location>
        <begin position="15"/>
        <end position="181"/>
    </location>
</feature>
<keyword evidence="3" id="KW-0378">Hydrolase</keyword>
<keyword evidence="4" id="KW-1185">Reference proteome</keyword>
<evidence type="ECO:0000313" key="3">
    <source>
        <dbReference type="EMBL" id="PRQ59980.1"/>
    </source>
</evidence>
<dbReference type="Gramene" id="PRQ59980">
    <property type="protein sequence ID" value="PRQ59980"/>
    <property type="gene ID" value="RchiOBHm_Chr1g0376141"/>
</dbReference>